<proteinExistence type="predicted"/>
<keyword evidence="2" id="KW-0812">Transmembrane</keyword>
<evidence type="ECO:0000256" key="2">
    <source>
        <dbReference type="SAM" id="Phobius"/>
    </source>
</evidence>
<dbReference type="AlphaFoldDB" id="A0A7R9HBP0"/>
<feature type="compositionally biased region" description="Polar residues" evidence="1">
    <location>
        <begin position="225"/>
        <end position="236"/>
    </location>
</feature>
<protein>
    <submittedName>
        <fullName evidence="3">Uncharacterized protein</fullName>
    </submittedName>
</protein>
<gene>
    <name evidence="3" type="ORF">TPSB3V08_LOCUS10101</name>
</gene>
<accession>A0A7R9HBP0</accession>
<dbReference type="EMBL" id="OD008729">
    <property type="protein sequence ID" value="CAD7415087.1"/>
    <property type="molecule type" value="Genomic_DNA"/>
</dbReference>
<evidence type="ECO:0000313" key="3">
    <source>
        <dbReference type="EMBL" id="CAD7415087.1"/>
    </source>
</evidence>
<evidence type="ECO:0000256" key="1">
    <source>
        <dbReference type="SAM" id="MobiDB-lite"/>
    </source>
</evidence>
<sequence>MASLSNERRGFVPVPWTMTLLELKPAPLGWLWRADCTGDIVLSGGQQFGIESPVHVDCDFQLGICDWNITDNTTLWDKVTIMDVNKTFKGFTNWTDDVIAIVWLDSKTRRWSTLRNMSGTGYPPRKADFIRKADLFTYFVIVPLSLIGFAIAFMIVCLCCNIKQRRRTMSQTHNRADSEYLNFLTIRENTPRIAKDREELIVTYDPSVESFESSAVDSSPEDKPNMNSSRQQSPMYPTQECLPQVPTFTGSNLASIDRFYQAMKIHNTAFFGRKVKSKSIIPVSSWNVKYPCKVGYEIPFMQKMYVRSLSLQCREQ</sequence>
<feature type="region of interest" description="Disordered" evidence="1">
    <location>
        <begin position="211"/>
        <end position="237"/>
    </location>
</feature>
<reference evidence="3" key="1">
    <citation type="submission" date="2020-11" db="EMBL/GenBank/DDBJ databases">
        <authorList>
            <person name="Tran Van P."/>
        </authorList>
    </citation>
    <scope>NUCLEOTIDE SEQUENCE</scope>
</reference>
<organism evidence="3">
    <name type="scientific">Timema poppense</name>
    <name type="common">Walking stick</name>
    <dbReference type="NCBI Taxonomy" id="170557"/>
    <lineage>
        <taxon>Eukaryota</taxon>
        <taxon>Metazoa</taxon>
        <taxon>Ecdysozoa</taxon>
        <taxon>Arthropoda</taxon>
        <taxon>Hexapoda</taxon>
        <taxon>Insecta</taxon>
        <taxon>Pterygota</taxon>
        <taxon>Neoptera</taxon>
        <taxon>Polyneoptera</taxon>
        <taxon>Phasmatodea</taxon>
        <taxon>Timematodea</taxon>
        <taxon>Timematoidea</taxon>
        <taxon>Timematidae</taxon>
        <taxon>Timema</taxon>
    </lineage>
</organism>
<keyword evidence="2" id="KW-0472">Membrane</keyword>
<name>A0A7R9HBP0_TIMPO</name>
<feature type="transmembrane region" description="Helical" evidence="2">
    <location>
        <begin position="135"/>
        <end position="156"/>
    </location>
</feature>
<keyword evidence="2" id="KW-1133">Transmembrane helix</keyword>